<name>A0A6A6G252_9PEZI</name>
<accession>A0A6A6G252</accession>
<evidence type="ECO:0000313" key="2">
    <source>
        <dbReference type="Proteomes" id="UP000799538"/>
    </source>
</evidence>
<evidence type="ECO:0000313" key="1">
    <source>
        <dbReference type="EMBL" id="KAF2219816.1"/>
    </source>
</evidence>
<keyword evidence="2" id="KW-1185">Reference proteome</keyword>
<protein>
    <submittedName>
        <fullName evidence="1">Uncharacterized protein</fullName>
    </submittedName>
</protein>
<organism evidence="1 2">
    <name type="scientific">Elsinoe ampelina</name>
    <dbReference type="NCBI Taxonomy" id="302913"/>
    <lineage>
        <taxon>Eukaryota</taxon>
        <taxon>Fungi</taxon>
        <taxon>Dikarya</taxon>
        <taxon>Ascomycota</taxon>
        <taxon>Pezizomycotina</taxon>
        <taxon>Dothideomycetes</taxon>
        <taxon>Dothideomycetidae</taxon>
        <taxon>Myriangiales</taxon>
        <taxon>Elsinoaceae</taxon>
        <taxon>Elsinoe</taxon>
    </lineage>
</organism>
<reference evidence="2" key="1">
    <citation type="journal article" date="2020" name="Stud. Mycol.">
        <title>101 Dothideomycetes genomes: A test case for predicting lifestyles and emergence of pathogens.</title>
        <authorList>
            <person name="Haridas S."/>
            <person name="Albert R."/>
            <person name="Binder M."/>
            <person name="Bloem J."/>
            <person name="LaButti K."/>
            <person name="Salamov A."/>
            <person name="Andreopoulos B."/>
            <person name="Baker S."/>
            <person name="Barry K."/>
            <person name="Bills G."/>
            <person name="Bluhm B."/>
            <person name="Cannon C."/>
            <person name="Castanera R."/>
            <person name="Culley D."/>
            <person name="Daum C."/>
            <person name="Ezra D."/>
            <person name="Gonzalez J."/>
            <person name="Henrissat B."/>
            <person name="Kuo A."/>
            <person name="Liang C."/>
            <person name="Lipzen A."/>
            <person name="Lutzoni F."/>
            <person name="Magnuson J."/>
            <person name="Mondo S."/>
            <person name="Nolan M."/>
            <person name="Ohm R."/>
            <person name="Pangilinan J."/>
            <person name="Park H.-J."/>
            <person name="Ramirez L."/>
            <person name="Alfaro M."/>
            <person name="Sun H."/>
            <person name="Tritt A."/>
            <person name="Yoshinaga Y."/>
            <person name="Zwiers L.-H."/>
            <person name="Turgeon B."/>
            <person name="Goodwin S."/>
            <person name="Spatafora J."/>
            <person name="Crous P."/>
            <person name="Grigoriev I."/>
        </authorList>
    </citation>
    <scope>NUCLEOTIDE SEQUENCE [LARGE SCALE GENOMIC DNA]</scope>
    <source>
        <strain evidence="2">CECT 20119</strain>
    </source>
</reference>
<dbReference type="AlphaFoldDB" id="A0A6A6G252"/>
<proteinExistence type="predicted"/>
<sequence>MSLFTLPPVAGLVLTETRAPVFLPAGCGDGGVFGTWVPPLGGPTVLDEGED</sequence>
<dbReference type="EMBL" id="ML992515">
    <property type="protein sequence ID" value="KAF2219816.1"/>
    <property type="molecule type" value="Genomic_DNA"/>
</dbReference>
<gene>
    <name evidence="1" type="ORF">BDZ85DRAFT_268373</name>
</gene>
<dbReference type="Proteomes" id="UP000799538">
    <property type="component" value="Unassembled WGS sequence"/>
</dbReference>